<dbReference type="GO" id="GO:0016250">
    <property type="term" value="F:N-sulfoglucosamine sulfohydrolase activity"/>
    <property type="evidence" value="ECO:0007669"/>
    <property type="project" value="UniProtKB-EC"/>
</dbReference>
<reference evidence="8" key="1">
    <citation type="journal article" date="2013" name="BMC Microbiol.">
        <title>Taxonomy and evolution of bacteriochlorophyll a-containing members of the OM60/NOR5 clade of marine gammaproteobacteria: description of Luminiphilus syltensis gen. nov., sp. nov., reclassification of Haliea rubra as Pseudohaliea rubra gen. nov., comb. nov., and emendation of Chromatocurvus halotolerans.</title>
        <authorList>
            <person name="Spring S."/>
            <person name="Riedel T."/>
            <person name="Sproer C."/>
            <person name="Yan S."/>
            <person name="Harder J."/>
            <person name="Fuchs B.M."/>
        </authorList>
    </citation>
    <scope>NUCLEOTIDE SEQUENCE [LARGE SCALE GENOMIC DNA]</scope>
    <source>
        <strain evidence="8">NOR51-B</strain>
    </source>
</reference>
<dbReference type="InterPro" id="IPR000917">
    <property type="entry name" value="Sulfatase_N"/>
</dbReference>
<dbReference type="STRING" id="565045.NOR51B_638"/>
<evidence type="ECO:0000256" key="3">
    <source>
        <dbReference type="ARBA" id="ARBA00022801"/>
    </source>
</evidence>
<dbReference type="PROSITE" id="PS00523">
    <property type="entry name" value="SULFATASE_1"/>
    <property type="match status" value="1"/>
</dbReference>
<dbReference type="EMBL" id="DS999411">
    <property type="protein sequence ID" value="EED34700.1"/>
    <property type="molecule type" value="Genomic_DNA"/>
</dbReference>
<dbReference type="GO" id="GO:0046872">
    <property type="term" value="F:metal ion binding"/>
    <property type="evidence" value="ECO:0007669"/>
    <property type="project" value="UniProtKB-KW"/>
</dbReference>
<feature type="chain" id="PRO_5002873480" evidence="5">
    <location>
        <begin position="25"/>
        <end position="535"/>
    </location>
</feature>
<dbReference type="PANTHER" id="PTHR42693">
    <property type="entry name" value="ARYLSULFATASE FAMILY MEMBER"/>
    <property type="match status" value="1"/>
</dbReference>
<sequence>MILKTILQCLVGVIYLMAVIPCVAADPGNTRPNVVVIVVDNVPAKLIGAYGNKYVETPHIDELAREGMTMDHAFASSGVCSPTRATLLTGLLPSQTGVQNALPSDVGLDGWSAIGEFRSLPQTFSDAGYRTGLVGKYHLGVPDEPQLKFDSWVTFASGHTSSWHDVEVIDNEKTYKTQEHLTDFWSKKAVEFIDRQSESRPFFLYLSYNGPYMLPPLVLESAKNRYADYYRANPVPMPHDSIHPFLQNLVTQAVADSGGGGEFLKGWRAEESGHKSRWSEVAWGMVSALNNPEALVHAISELTMVDEGVGTVLASIRENGLDQNTVVIFTSDQGSALGEHGLWGNSSAALPTTAYEENMHIPLIIRHIGKIEEGSRNDELINQFDLAPTVLDYVGMADKEFTHSPGRSFSPVLEGETVDSSGPVFFEYMRTRAIRTRDWKLIARFPDGPNEVYNLRTDPGEYQNLADIPEYSEIQKSLGAQLQAFFDEYANPEFDSWRGGSGKAVMEYGDRNQFYKDFFSNWKSPSVSLVPEFSD</sequence>
<dbReference type="SUPFAM" id="SSF53649">
    <property type="entry name" value="Alkaline phosphatase-like"/>
    <property type="match status" value="1"/>
</dbReference>
<dbReference type="InterPro" id="IPR017850">
    <property type="entry name" value="Alkaline_phosphatase_core_sf"/>
</dbReference>
<comment type="similarity">
    <text evidence="1">Belongs to the sulfatase family.</text>
</comment>
<evidence type="ECO:0000313" key="8">
    <source>
        <dbReference type="Proteomes" id="UP000004699"/>
    </source>
</evidence>
<evidence type="ECO:0000259" key="6">
    <source>
        <dbReference type="Pfam" id="PF00884"/>
    </source>
</evidence>
<organism evidence="7 8">
    <name type="scientific">Luminiphilus syltensis NOR5-1B</name>
    <dbReference type="NCBI Taxonomy" id="565045"/>
    <lineage>
        <taxon>Bacteria</taxon>
        <taxon>Pseudomonadati</taxon>
        <taxon>Pseudomonadota</taxon>
        <taxon>Gammaproteobacteria</taxon>
        <taxon>Cellvibrionales</taxon>
        <taxon>Halieaceae</taxon>
        <taxon>Luminiphilus</taxon>
    </lineage>
</organism>
<accession>B8KV75</accession>
<evidence type="ECO:0000256" key="5">
    <source>
        <dbReference type="SAM" id="SignalP"/>
    </source>
</evidence>
<evidence type="ECO:0000256" key="2">
    <source>
        <dbReference type="ARBA" id="ARBA00022723"/>
    </source>
</evidence>
<name>B8KV75_9GAMM</name>
<dbReference type="eggNOG" id="COG3119">
    <property type="taxonomic scope" value="Bacteria"/>
</dbReference>
<keyword evidence="8" id="KW-1185">Reference proteome</keyword>
<keyword evidence="3 7" id="KW-0378">Hydrolase</keyword>
<proteinExistence type="inferred from homology"/>
<dbReference type="PROSITE" id="PS00149">
    <property type="entry name" value="SULFATASE_2"/>
    <property type="match status" value="1"/>
</dbReference>
<keyword evidence="5" id="KW-0732">Signal</keyword>
<dbReference type="PANTHER" id="PTHR42693:SF33">
    <property type="entry name" value="ARYLSULFATASE"/>
    <property type="match status" value="1"/>
</dbReference>
<dbReference type="Pfam" id="PF00884">
    <property type="entry name" value="Sulfatase"/>
    <property type="match status" value="1"/>
</dbReference>
<dbReference type="InterPro" id="IPR024607">
    <property type="entry name" value="Sulfatase_CS"/>
</dbReference>
<dbReference type="AlphaFoldDB" id="B8KV75"/>
<evidence type="ECO:0000256" key="4">
    <source>
        <dbReference type="ARBA" id="ARBA00022837"/>
    </source>
</evidence>
<keyword evidence="2" id="KW-0479">Metal-binding</keyword>
<dbReference type="InterPro" id="IPR050738">
    <property type="entry name" value="Sulfatase"/>
</dbReference>
<dbReference type="Gene3D" id="3.40.720.10">
    <property type="entry name" value="Alkaline Phosphatase, subunit A"/>
    <property type="match status" value="1"/>
</dbReference>
<dbReference type="HOGENOM" id="CLU_006332_9_3_6"/>
<feature type="signal peptide" evidence="5">
    <location>
        <begin position="1"/>
        <end position="24"/>
    </location>
</feature>
<dbReference type="RefSeq" id="WP_009019448.1">
    <property type="nucleotide sequence ID" value="NZ_DS999411.1"/>
</dbReference>
<gene>
    <name evidence="7" type="ORF">NOR51B_638</name>
</gene>
<protein>
    <submittedName>
        <fullName evidence="7">N-sulphoglucosamine sulphohydrolase</fullName>
        <ecNumber evidence="7">3.10.1.1</ecNumber>
    </submittedName>
</protein>
<keyword evidence="4" id="KW-0106">Calcium</keyword>
<dbReference type="EC" id="3.10.1.1" evidence="7"/>
<dbReference type="Proteomes" id="UP000004699">
    <property type="component" value="Unassembled WGS sequence"/>
</dbReference>
<evidence type="ECO:0000256" key="1">
    <source>
        <dbReference type="ARBA" id="ARBA00008779"/>
    </source>
</evidence>
<evidence type="ECO:0000313" key="7">
    <source>
        <dbReference type="EMBL" id="EED34700.1"/>
    </source>
</evidence>
<feature type="domain" description="Sulfatase N-terminal" evidence="6">
    <location>
        <begin position="32"/>
        <end position="395"/>
    </location>
</feature>
<dbReference type="GO" id="GO:0004065">
    <property type="term" value="F:arylsulfatase activity"/>
    <property type="evidence" value="ECO:0007669"/>
    <property type="project" value="TreeGrafter"/>
</dbReference>